<evidence type="ECO:0000259" key="2">
    <source>
        <dbReference type="Pfam" id="PF22827"/>
    </source>
</evidence>
<dbReference type="InterPro" id="IPR055087">
    <property type="entry name" value="GldL-like_N"/>
</dbReference>
<dbReference type="STRING" id="655355.SAMN05216283_106145"/>
<keyword evidence="1" id="KW-1133">Transmembrane helix</keyword>
<dbReference type="RefSeq" id="WP_093920276.1">
    <property type="nucleotide sequence ID" value="NZ_FONW01000006.1"/>
</dbReference>
<accession>A0A1I2IMX7</accession>
<feature type="transmembrane region" description="Helical" evidence="1">
    <location>
        <begin position="12"/>
        <end position="29"/>
    </location>
</feature>
<gene>
    <name evidence="3" type="ORF">SAMN05216283_106145</name>
</gene>
<dbReference type="AlphaFoldDB" id="A0A1I2IMX7"/>
<reference evidence="3 4" key="1">
    <citation type="submission" date="2016-10" db="EMBL/GenBank/DDBJ databases">
        <authorList>
            <person name="de Groot N.N."/>
        </authorList>
    </citation>
    <scope>NUCLEOTIDE SEQUENCE [LARGE SCALE GENOMIC DNA]</scope>
    <source>
        <strain evidence="3 4">CGMCC 1.9156</strain>
    </source>
</reference>
<dbReference type="EMBL" id="FONW01000006">
    <property type="protein sequence ID" value="SFF43665.1"/>
    <property type="molecule type" value="Genomic_DNA"/>
</dbReference>
<name>A0A1I2IMX7_9BACT</name>
<evidence type="ECO:0000256" key="1">
    <source>
        <dbReference type="SAM" id="Phobius"/>
    </source>
</evidence>
<keyword evidence="1" id="KW-0472">Membrane</keyword>
<keyword evidence="1" id="KW-0812">Transmembrane</keyword>
<dbReference type="Proteomes" id="UP000198964">
    <property type="component" value="Unassembled WGS sequence"/>
</dbReference>
<organism evidence="3 4">
    <name type="scientific">Sunxiuqinia elliptica</name>
    <dbReference type="NCBI Taxonomy" id="655355"/>
    <lineage>
        <taxon>Bacteria</taxon>
        <taxon>Pseudomonadati</taxon>
        <taxon>Bacteroidota</taxon>
        <taxon>Bacteroidia</taxon>
        <taxon>Marinilabiliales</taxon>
        <taxon>Prolixibacteraceae</taxon>
        <taxon>Sunxiuqinia</taxon>
    </lineage>
</organism>
<dbReference type="Pfam" id="PF22827">
    <property type="entry name" value="GldL_N"/>
    <property type="match status" value="1"/>
</dbReference>
<protein>
    <recommendedName>
        <fullName evidence="2">Gliding motility protein GldL-like N-terminal domain-containing protein</fullName>
    </recommendedName>
</protein>
<feature type="transmembrane region" description="Helical" evidence="1">
    <location>
        <begin position="35"/>
        <end position="52"/>
    </location>
</feature>
<sequence>MKSNQADLLIKVLYSCASALILLGAFFKLQHYPYGSQLLITGSILGIVMLIIDNTRLKNQLKKLQEQQKD</sequence>
<keyword evidence="4" id="KW-1185">Reference proteome</keyword>
<proteinExistence type="predicted"/>
<feature type="domain" description="Gliding motility protein GldL-like N-terminal" evidence="2">
    <location>
        <begin position="13"/>
        <end position="42"/>
    </location>
</feature>
<evidence type="ECO:0000313" key="4">
    <source>
        <dbReference type="Proteomes" id="UP000198964"/>
    </source>
</evidence>
<evidence type="ECO:0000313" key="3">
    <source>
        <dbReference type="EMBL" id="SFF43665.1"/>
    </source>
</evidence>